<reference evidence="1" key="1">
    <citation type="journal article" date="2020" name="Nature">
        <title>Giant virus diversity and host interactions through global metagenomics.</title>
        <authorList>
            <person name="Schulz F."/>
            <person name="Roux S."/>
            <person name="Paez-Espino D."/>
            <person name="Jungbluth S."/>
            <person name="Walsh D.A."/>
            <person name="Denef V.J."/>
            <person name="McMahon K.D."/>
            <person name="Konstantinidis K.T."/>
            <person name="Eloe-Fadrosh E.A."/>
            <person name="Kyrpides N.C."/>
            <person name="Woyke T."/>
        </authorList>
    </citation>
    <scope>NUCLEOTIDE SEQUENCE</scope>
    <source>
        <strain evidence="1">GVMAG-S-1101164-72</strain>
    </source>
</reference>
<proteinExistence type="predicted"/>
<organism evidence="1">
    <name type="scientific">viral metagenome</name>
    <dbReference type="NCBI Taxonomy" id="1070528"/>
    <lineage>
        <taxon>unclassified sequences</taxon>
        <taxon>metagenomes</taxon>
        <taxon>organismal metagenomes</taxon>
    </lineage>
</organism>
<accession>A0A6C0APF3</accession>
<name>A0A6C0APF3_9ZZZZ</name>
<dbReference type="EMBL" id="MN740758">
    <property type="protein sequence ID" value="QHS81486.1"/>
    <property type="molecule type" value="Genomic_DNA"/>
</dbReference>
<protein>
    <submittedName>
        <fullName evidence="1">Uncharacterized protein</fullName>
    </submittedName>
</protein>
<sequence>MNKQNPLIVLKEPIKVSSKNVRDGIIAKLESMLPDAPFTKPFVAHLKLMGKNKLDKYNEMEFVLEEFGATVKVSTTLMGGEQMVYTFPKNPGLPPDELMRTKFLGLF</sequence>
<dbReference type="AlphaFoldDB" id="A0A6C0APF3"/>
<evidence type="ECO:0000313" key="1">
    <source>
        <dbReference type="EMBL" id="QHS81486.1"/>
    </source>
</evidence>